<accession>A0A9X5I387</accession>
<keyword evidence="6 7" id="KW-0472">Membrane</keyword>
<dbReference type="PANTHER" id="PTHR32322">
    <property type="entry name" value="INNER MEMBRANE TRANSPORTER"/>
    <property type="match status" value="1"/>
</dbReference>
<feature type="domain" description="EamA" evidence="8">
    <location>
        <begin position="179"/>
        <end position="314"/>
    </location>
</feature>
<evidence type="ECO:0000256" key="7">
    <source>
        <dbReference type="SAM" id="Phobius"/>
    </source>
</evidence>
<dbReference type="InterPro" id="IPR000620">
    <property type="entry name" value="EamA_dom"/>
</dbReference>
<reference evidence="9 10" key="1">
    <citation type="journal article" date="2015" name="Genome Announc.">
        <title>Draft Genome Sequence of the Terrestrial Cyanobacterium Scytonema millei VB511283, Isolated from Eastern India.</title>
        <authorList>
            <person name="Sen D."/>
            <person name="Chandrababunaidu M.M."/>
            <person name="Singh D."/>
            <person name="Sanghi N."/>
            <person name="Ghorai A."/>
            <person name="Mishra G.P."/>
            <person name="Madduluri M."/>
            <person name="Adhikary S.P."/>
            <person name="Tripathy S."/>
        </authorList>
    </citation>
    <scope>NUCLEOTIDE SEQUENCE [LARGE SCALE GENOMIC DNA]</scope>
    <source>
        <strain evidence="9 10">VB511283</strain>
    </source>
</reference>
<evidence type="ECO:0000256" key="2">
    <source>
        <dbReference type="ARBA" id="ARBA00007362"/>
    </source>
</evidence>
<organism evidence="9 10">
    <name type="scientific">Scytonema millei VB511283</name>
    <dbReference type="NCBI Taxonomy" id="1245923"/>
    <lineage>
        <taxon>Bacteria</taxon>
        <taxon>Bacillati</taxon>
        <taxon>Cyanobacteriota</taxon>
        <taxon>Cyanophyceae</taxon>
        <taxon>Nostocales</taxon>
        <taxon>Scytonemataceae</taxon>
        <taxon>Scytonema</taxon>
    </lineage>
</organism>
<keyword evidence="4 7" id="KW-0812">Transmembrane</keyword>
<feature type="transmembrane region" description="Helical" evidence="7">
    <location>
        <begin position="242"/>
        <end position="262"/>
    </location>
</feature>
<dbReference type="GO" id="GO:0005886">
    <property type="term" value="C:plasma membrane"/>
    <property type="evidence" value="ECO:0007669"/>
    <property type="project" value="UniProtKB-SubCell"/>
</dbReference>
<feature type="domain" description="EamA" evidence="8">
    <location>
        <begin position="40"/>
        <end position="159"/>
    </location>
</feature>
<evidence type="ECO:0000313" key="10">
    <source>
        <dbReference type="Proteomes" id="UP000031532"/>
    </source>
</evidence>
<feature type="transmembrane region" description="Helical" evidence="7">
    <location>
        <begin position="174"/>
        <end position="197"/>
    </location>
</feature>
<dbReference type="PANTHER" id="PTHR32322:SF18">
    <property type="entry name" value="S-ADENOSYLMETHIONINE_S-ADENOSYLHOMOCYSTEINE TRANSPORTER"/>
    <property type="match status" value="1"/>
</dbReference>
<sequence>MSILTRFMLRIPGQLYLWLAISIFGAANSVTRKLAQLGTQHFINGRNPISLCNVLFVGNLCALLVLAIVYQRQLRPTAWQRISRQEWLGAIAVAILAGAIAPSLIFQALALTTVNNVVLVGRLETSLALILSIWLLQERVNLWEICGAFVSFMGVIVTIFLTSSGQGIHIMTDFFHVGMGEILIVTAALVLASATIISKLRLSRVPLGIYNILRTALGTVIFFFAALLLYSKHHFMDAFSPFLWQWMLVYGSIVVVVGQSFWTTGLRATSVSEASLVGSFTPIAGILSAYLILDEVPTLAQYIGGSIILIGVFLSQIGIWRKASIQFATSQIGTTSKLQEVESRMGFKGI</sequence>
<comment type="subcellular location">
    <subcellularLocation>
        <location evidence="1">Cell membrane</location>
        <topology evidence="1">Multi-pass membrane protein</topology>
    </subcellularLocation>
</comment>
<dbReference type="InterPro" id="IPR050638">
    <property type="entry name" value="AA-Vitamin_Transporters"/>
</dbReference>
<evidence type="ECO:0000256" key="5">
    <source>
        <dbReference type="ARBA" id="ARBA00022989"/>
    </source>
</evidence>
<feature type="transmembrane region" description="Helical" evidence="7">
    <location>
        <begin position="90"/>
        <end position="111"/>
    </location>
</feature>
<proteinExistence type="inferred from homology"/>
<feature type="transmembrane region" description="Helical" evidence="7">
    <location>
        <begin position="48"/>
        <end position="70"/>
    </location>
</feature>
<feature type="transmembrane region" description="Helical" evidence="7">
    <location>
        <begin position="209"/>
        <end position="230"/>
    </location>
</feature>
<comment type="caution">
    <text evidence="9">The sequence shown here is derived from an EMBL/GenBank/DDBJ whole genome shotgun (WGS) entry which is preliminary data.</text>
</comment>
<dbReference type="Proteomes" id="UP000031532">
    <property type="component" value="Unassembled WGS sequence"/>
</dbReference>
<feature type="transmembrane region" description="Helical" evidence="7">
    <location>
        <begin position="7"/>
        <end position="28"/>
    </location>
</feature>
<dbReference type="SUPFAM" id="SSF103481">
    <property type="entry name" value="Multidrug resistance efflux transporter EmrE"/>
    <property type="match status" value="2"/>
</dbReference>
<evidence type="ECO:0000259" key="8">
    <source>
        <dbReference type="Pfam" id="PF00892"/>
    </source>
</evidence>
<evidence type="ECO:0000313" key="9">
    <source>
        <dbReference type="EMBL" id="NHC34213.1"/>
    </source>
</evidence>
<keyword evidence="5 7" id="KW-1133">Transmembrane helix</keyword>
<keyword evidence="10" id="KW-1185">Reference proteome</keyword>
<evidence type="ECO:0000256" key="6">
    <source>
        <dbReference type="ARBA" id="ARBA00023136"/>
    </source>
</evidence>
<dbReference type="OrthoDB" id="505666at2"/>
<gene>
    <name evidence="9" type="ORF">QH73_0005980</name>
</gene>
<dbReference type="InterPro" id="IPR037185">
    <property type="entry name" value="EmrE-like"/>
</dbReference>
<dbReference type="Pfam" id="PF00892">
    <property type="entry name" value="EamA"/>
    <property type="match status" value="2"/>
</dbReference>
<protein>
    <submittedName>
        <fullName evidence="9">DMT family transporter</fullName>
    </submittedName>
</protein>
<evidence type="ECO:0000256" key="4">
    <source>
        <dbReference type="ARBA" id="ARBA00022692"/>
    </source>
</evidence>
<name>A0A9X5I387_9CYAN</name>
<keyword evidence="3" id="KW-1003">Cell membrane</keyword>
<dbReference type="AlphaFoldDB" id="A0A9X5I387"/>
<dbReference type="EMBL" id="JTJC03000001">
    <property type="protein sequence ID" value="NHC34213.1"/>
    <property type="molecule type" value="Genomic_DNA"/>
</dbReference>
<feature type="transmembrane region" description="Helical" evidence="7">
    <location>
        <begin position="142"/>
        <end position="162"/>
    </location>
</feature>
<feature type="transmembrane region" description="Helical" evidence="7">
    <location>
        <begin position="117"/>
        <end position="135"/>
    </location>
</feature>
<evidence type="ECO:0000256" key="3">
    <source>
        <dbReference type="ARBA" id="ARBA00022475"/>
    </source>
</evidence>
<comment type="similarity">
    <text evidence="2">Belongs to the EamA transporter family.</text>
</comment>
<feature type="transmembrane region" description="Helical" evidence="7">
    <location>
        <begin position="299"/>
        <end position="320"/>
    </location>
</feature>
<dbReference type="RefSeq" id="WP_039715604.1">
    <property type="nucleotide sequence ID" value="NZ_JTJC03000001.1"/>
</dbReference>
<feature type="transmembrane region" description="Helical" evidence="7">
    <location>
        <begin position="274"/>
        <end position="293"/>
    </location>
</feature>
<evidence type="ECO:0000256" key="1">
    <source>
        <dbReference type="ARBA" id="ARBA00004651"/>
    </source>
</evidence>